<protein>
    <submittedName>
        <fullName evidence="2">Uncharacterized protein</fullName>
    </submittedName>
</protein>
<accession>A0A401VUV0</accession>
<feature type="compositionally biased region" description="Basic and acidic residues" evidence="1">
    <location>
        <begin position="273"/>
        <end position="290"/>
    </location>
</feature>
<keyword evidence="3" id="KW-1185">Reference proteome</keyword>
<evidence type="ECO:0000256" key="1">
    <source>
        <dbReference type="SAM" id="MobiDB-lite"/>
    </source>
</evidence>
<sequence length="308" mass="33728">MSPRDHGYARYKLDGCRCYVCGFAVAQWRDAREQAVRRGQWQPYVDAAPVRAHLRRLQACGLGLRRIAQAAGVDRKRLQAVLHGRPERGTPPQRQVRPGLAQAVLAIEPTEDLLGPATVIDATGTRRRLQALVAAGWPQARLAARLGMARGCVSALMARERVCVRTVRAVKALYDTLWCADPRRHGVDAQAYSRARNQARSRYWAPVGAWDDDTLDDPAAVPDTGAANEPTRMERTAARHDEIVHLASFGLSALEVGARLGVSSTTVGTVLRAERAEHVGHRRARSDARPRPPPRGTAPGAAPDRDYA</sequence>
<organism evidence="2 3">
    <name type="scientific">Streptomyces paromomycinus</name>
    <name type="common">Streptomyces rimosus subsp. paromomycinus</name>
    <dbReference type="NCBI Taxonomy" id="92743"/>
    <lineage>
        <taxon>Bacteria</taxon>
        <taxon>Bacillati</taxon>
        <taxon>Actinomycetota</taxon>
        <taxon>Actinomycetes</taxon>
        <taxon>Kitasatosporales</taxon>
        <taxon>Streptomycetaceae</taxon>
        <taxon>Streptomyces</taxon>
    </lineage>
</organism>
<proteinExistence type="predicted"/>
<comment type="caution">
    <text evidence="2">The sequence shown here is derived from an EMBL/GenBank/DDBJ whole genome shotgun (WGS) entry which is preliminary data.</text>
</comment>
<name>A0A401VUV0_STREY</name>
<dbReference type="EMBL" id="BHZD01000001">
    <property type="protein sequence ID" value="GCD40852.1"/>
    <property type="molecule type" value="Genomic_DNA"/>
</dbReference>
<feature type="region of interest" description="Disordered" evidence="1">
    <location>
        <begin position="273"/>
        <end position="308"/>
    </location>
</feature>
<dbReference type="RefSeq" id="WP_125051409.1">
    <property type="nucleotide sequence ID" value="NZ_BHZD01000001.1"/>
</dbReference>
<dbReference type="AlphaFoldDB" id="A0A401VUV0"/>
<gene>
    <name evidence="2" type="ORF">GKJPGBOP_00505</name>
</gene>
<dbReference type="Proteomes" id="UP000286746">
    <property type="component" value="Unassembled WGS sequence"/>
</dbReference>
<evidence type="ECO:0000313" key="2">
    <source>
        <dbReference type="EMBL" id="GCD40852.1"/>
    </source>
</evidence>
<evidence type="ECO:0000313" key="3">
    <source>
        <dbReference type="Proteomes" id="UP000286746"/>
    </source>
</evidence>
<reference evidence="2 3" key="1">
    <citation type="submission" date="2018-11" db="EMBL/GenBank/DDBJ databases">
        <title>Whole genome sequence of Streptomyces paromomycinus NBRC 15454(T).</title>
        <authorList>
            <person name="Komaki H."/>
            <person name="Tamura T."/>
        </authorList>
    </citation>
    <scope>NUCLEOTIDE SEQUENCE [LARGE SCALE GENOMIC DNA]</scope>
    <source>
        <strain evidence="2 3">NBRC 15454</strain>
    </source>
</reference>